<dbReference type="GO" id="GO:0022857">
    <property type="term" value="F:transmembrane transporter activity"/>
    <property type="evidence" value="ECO:0007669"/>
    <property type="project" value="InterPro"/>
</dbReference>
<protein>
    <recommendedName>
        <fullName evidence="3">Major facilitator superfamily (MFS) profile domain-containing protein</fullName>
    </recommendedName>
</protein>
<feature type="transmembrane region" description="Helical" evidence="2">
    <location>
        <begin position="152"/>
        <end position="173"/>
    </location>
</feature>
<proteinExistence type="predicted"/>
<feature type="transmembrane region" description="Helical" evidence="2">
    <location>
        <begin position="88"/>
        <end position="121"/>
    </location>
</feature>
<dbReference type="AlphaFoldDB" id="A0A1L9RLF6"/>
<keyword evidence="2" id="KW-1133">Transmembrane helix</keyword>
<comment type="subcellular location">
    <subcellularLocation>
        <location evidence="1">Membrane</location>
        <topology evidence="1">Multi-pass membrane protein</topology>
    </subcellularLocation>
</comment>
<feature type="transmembrane region" description="Helical" evidence="2">
    <location>
        <begin position="291"/>
        <end position="313"/>
    </location>
</feature>
<keyword evidence="5" id="KW-1185">Reference proteome</keyword>
<dbReference type="GeneID" id="63744124"/>
<feature type="transmembrane region" description="Helical" evidence="2">
    <location>
        <begin position="325"/>
        <end position="350"/>
    </location>
</feature>
<evidence type="ECO:0000259" key="3">
    <source>
        <dbReference type="PROSITE" id="PS50850"/>
    </source>
</evidence>
<evidence type="ECO:0000256" key="2">
    <source>
        <dbReference type="SAM" id="Phobius"/>
    </source>
</evidence>
<dbReference type="Proteomes" id="UP000184383">
    <property type="component" value="Unassembled WGS sequence"/>
</dbReference>
<feature type="transmembrane region" description="Helical" evidence="2">
    <location>
        <begin position="31"/>
        <end position="51"/>
    </location>
</feature>
<dbReference type="VEuPathDB" id="FungiDB:ASPWEDRAFT_111847"/>
<organism evidence="4 5">
    <name type="scientific">Aspergillus wentii DTO 134E9</name>
    <dbReference type="NCBI Taxonomy" id="1073089"/>
    <lineage>
        <taxon>Eukaryota</taxon>
        <taxon>Fungi</taxon>
        <taxon>Dikarya</taxon>
        <taxon>Ascomycota</taxon>
        <taxon>Pezizomycotina</taxon>
        <taxon>Eurotiomycetes</taxon>
        <taxon>Eurotiomycetidae</taxon>
        <taxon>Eurotiales</taxon>
        <taxon>Aspergillaceae</taxon>
        <taxon>Aspergillus</taxon>
        <taxon>Aspergillus subgen. Cremei</taxon>
    </lineage>
</organism>
<name>A0A1L9RLF6_ASPWE</name>
<dbReference type="PANTHER" id="PTHR23520">
    <property type="entry name" value="TRANSPORTER, PUTATIVE (AFU_ORTHOLOGUE AFUA_3G04000)-RELATED"/>
    <property type="match status" value="1"/>
</dbReference>
<dbReference type="SUPFAM" id="SSF103473">
    <property type="entry name" value="MFS general substrate transporter"/>
    <property type="match status" value="1"/>
</dbReference>
<dbReference type="EMBL" id="KV878212">
    <property type="protein sequence ID" value="OJJ35769.1"/>
    <property type="molecule type" value="Genomic_DNA"/>
</dbReference>
<evidence type="ECO:0000313" key="5">
    <source>
        <dbReference type="Proteomes" id="UP000184383"/>
    </source>
</evidence>
<gene>
    <name evidence="4" type="ORF">ASPWEDRAFT_111847</name>
</gene>
<feature type="domain" description="Major facilitator superfamily (MFS) profile" evidence="3">
    <location>
        <begin position="1"/>
        <end position="436"/>
    </location>
</feature>
<feature type="transmembrane region" description="Helical" evidence="2">
    <location>
        <begin position="253"/>
        <end position="279"/>
    </location>
</feature>
<feature type="transmembrane region" description="Helical" evidence="2">
    <location>
        <begin position="57"/>
        <end position="76"/>
    </location>
</feature>
<dbReference type="GO" id="GO:0000329">
    <property type="term" value="C:fungal-type vacuole membrane"/>
    <property type="evidence" value="ECO:0007669"/>
    <property type="project" value="TreeGrafter"/>
</dbReference>
<dbReference type="PANTHER" id="PTHR23520:SF5">
    <property type="entry name" value="TRANSPORTER, PUTATIVE (AFU_ORTHOLOGUE AFUA_3G04000)-RELATED"/>
    <property type="match status" value="1"/>
</dbReference>
<feature type="transmembrane region" description="Helical" evidence="2">
    <location>
        <begin position="185"/>
        <end position="206"/>
    </location>
</feature>
<evidence type="ECO:0000256" key="1">
    <source>
        <dbReference type="ARBA" id="ARBA00004141"/>
    </source>
</evidence>
<dbReference type="InterPro" id="IPR036259">
    <property type="entry name" value="MFS_trans_sf"/>
</dbReference>
<accession>A0A1L9RLF6</accession>
<dbReference type="OrthoDB" id="10027823at2759"/>
<dbReference type="InterPro" id="IPR011701">
    <property type="entry name" value="MFS"/>
</dbReference>
<sequence>MSALTAVLNELGLVSLWQSSRDVKLLCFQRFVRLFAYGGSTLILASYLSALEISDERIGLFMTLTLVGDVVISFLLTLFADAMGRKAVLALGSALMIGSGVVFGLFGNFWILLAAAIFGVISPSGNEIGPFRAVEESTLAHLTPHELLSDIFAWYSLIGTAGTALGLMVTGWIINFLQTSKRWEYIPACQIIFFVYAGIGAVKFLLTLGLSKRVEAAPKKKKAASEDQPLLGDRQEPQKKSYFSFMEKDLMSLVFKLAVLFALDAFASGLASMSWMTYFFKRKFDLEEGGLGSIFFTTSIIAAGSMLVASSIAKRIGNVKTMVFTHLPSAICLALIPIPSSLPLSLTFLVMRSCSQSMDVAPRSAFLAAALPADKRTAIMGAVNVVKTCSQSLGPLTTGVLSSHGLFGVSFTIAGILKAHYDVGMLLCFAGKEPVRQRTEEQEE</sequence>
<dbReference type="RefSeq" id="XP_040689445.1">
    <property type="nucleotide sequence ID" value="XM_040828276.1"/>
</dbReference>
<dbReference type="InterPro" id="IPR020846">
    <property type="entry name" value="MFS_dom"/>
</dbReference>
<dbReference type="Pfam" id="PF07690">
    <property type="entry name" value="MFS_1"/>
    <property type="match status" value="1"/>
</dbReference>
<dbReference type="STRING" id="1073089.A0A1L9RLF6"/>
<evidence type="ECO:0000313" key="4">
    <source>
        <dbReference type="EMBL" id="OJJ35769.1"/>
    </source>
</evidence>
<dbReference type="Gene3D" id="1.20.1250.20">
    <property type="entry name" value="MFS general substrate transporter like domains"/>
    <property type="match status" value="1"/>
</dbReference>
<reference evidence="5" key="1">
    <citation type="journal article" date="2017" name="Genome Biol.">
        <title>Comparative genomics reveals high biological diversity and specific adaptations in the industrially and medically important fungal genus Aspergillus.</title>
        <authorList>
            <person name="de Vries R.P."/>
            <person name="Riley R."/>
            <person name="Wiebenga A."/>
            <person name="Aguilar-Osorio G."/>
            <person name="Amillis S."/>
            <person name="Uchima C.A."/>
            <person name="Anderluh G."/>
            <person name="Asadollahi M."/>
            <person name="Askin M."/>
            <person name="Barry K."/>
            <person name="Battaglia E."/>
            <person name="Bayram O."/>
            <person name="Benocci T."/>
            <person name="Braus-Stromeyer S.A."/>
            <person name="Caldana C."/>
            <person name="Canovas D."/>
            <person name="Cerqueira G.C."/>
            <person name="Chen F."/>
            <person name="Chen W."/>
            <person name="Choi C."/>
            <person name="Clum A."/>
            <person name="Dos Santos R.A."/>
            <person name="Damasio A.R."/>
            <person name="Diallinas G."/>
            <person name="Emri T."/>
            <person name="Fekete E."/>
            <person name="Flipphi M."/>
            <person name="Freyberg S."/>
            <person name="Gallo A."/>
            <person name="Gournas C."/>
            <person name="Habgood R."/>
            <person name="Hainaut M."/>
            <person name="Harispe M.L."/>
            <person name="Henrissat B."/>
            <person name="Hilden K.S."/>
            <person name="Hope R."/>
            <person name="Hossain A."/>
            <person name="Karabika E."/>
            <person name="Karaffa L."/>
            <person name="Karanyi Z."/>
            <person name="Krasevec N."/>
            <person name="Kuo A."/>
            <person name="Kusch H."/>
            <person name="LaButti K."/>
            <person name="Lagendijk E.L."/>
            <person name="Lapidus A."/>
            <person name="Levasseur A."/>
            <person name="Lindquist E."/>
            <person name="Lipzen A."/>
            <person name="Logrieco A.F."/>
            <person name="MacCabe A."/>
            <person name="Maekelae M.R."/>
            <person name="Malavazi I."/>
            <person name="Melin P."/>
            <person name="Meyer V."/>
            <person name="Mielnichuk N."/>
            <person name="Miskei M."/>
            <person name="Molnar A.P."/>
            <person name="Mule G."/>
            <person name="Ngan C.Y."/>
            <person name="Orejas M."/>
            <person name="Orosz E."/>
            <person name="Ouedraogo J.P."/>
            <person name="Overkamp K.M."/>
            <person name="Park H.-S."/>
            <person name="Perrone G."/>
            <person name="Piumi F."/>
            <person name="Punt P.J."/>
            <person name="Ram A.F."/>
            <person name="Ramon A."/>
            <person name="Rauscher S."/>
            <person name="Record E."/>
            <person name="Riano-Pachon D.M."/>
            <person name="Robert V."/>
            <person name="Roehrig J."/>
            <person name="Ruller R."/>
            <person name="Salamov A."/>
            <person name="Salih N.S."/>
            <person name="Samson R.A."/>
            <person name="Sandor E."/>
            <person name="Sanguinetti M."/>
            <person name="Schuetze T."/>
            <person name="Sepcic K."/>
            <person name="Shelest E."/>
            <person name="Sherlock G."/>
            <person name="Sophianopoulou V."/>
            <person name="Squina F.M."/>
            <person name="Sun H."/>
            <person name="Susca A."/>
            <person name="Todd R.B."/>
            <person name="Tsang A."/>
            <person name="Unkles S.E."/>
            <person name="van de Wiele N."/>
            <person name="van Rossen-Uffink D."/>
            <person name="Oliveira J.V."/>
            <person name="Vesth T.C."/>
            <person name="Visser J."/>
            <person name="Yu J.-H."/>
            <person name="Zhou M."/>
            <person name="Andersen M.R."/>
            <person name="Archer D.B."/>
            <person name="Baker S.E."/>
            <person name="Benoit I."/>
            <person name="Brakhage A.A."/>
            <person name="Braus G.H."/>
            <person name="Fischer R."/>
            <person name="Frisvad J.C."/>
            <person name="Goldman G.H."/>
            <person name="Houbraken J."/>
            <person name="Oakley B."/>
            <person name="Pocsi I."/>
            <person name="Scazzocchio C."/>
            <person name="Seiboth B."/>
            <person name="vanKuyk P.A."/>
            <person name="Wortman J."/>
            <person name="Dyer P.S."/>
            <person name="Grigoriev I.V."/>
        </authorList>
    </citation>
    <scope>NUCLEOTIDE SEQUENCE [LARGE SCALE GENOMIC DNA]</scope>
    <source>
        <strain evidence="5">DTO 134E9</strain>
    </source>
</reference>
<keyword evidence="2" id="KW-0812">Transmembrane</keyword>
<dbReference type="PROSITE" id="PS50850">
    <property type="entry name" value="MFS"/>
    <property type="match status" value="1"/>
</dbReference>
<keyword evidence="2" id="KW-0472">Membrane</keyword>